<dbReference type="InterPro" id="IPR017968">
    <property type="entry name" value="Acylphosphatase_CS"/>
</dbReference>
<dbReference type="PANTHER" id="PTHR47268:SF4">
    <property type="entry name" value="ACYLPHOSPHATASE"/>
    <property type="match status" value="1"/>
</dbReference>
<dbReference type="EMBL" id="NRSD01000006">
    <property type="protein sequence ID" value="MBK1644576.1"/>
    <property type="molecule type" value="Genomic_DNA"/>
</dbReference>
<comment type="catalytic activity">
    <reaction evidence="4 5 6">
        <text>an acyl phosphate + H2O = a carboxylate + phosphate + H(+)</text>
        <dbReference type="Rhea" id="RHEA:14965"/>
        <dbReference type="ChEBI" id="CHEBI:15377"/>
        <dbReference type="ChEBI" id="CHEBI:15378"/>
        <dbReference type="ChEBI" id="CHEBI:29067"/>
        <dbReference type="ChEBI" id="CHEBI:43474"/>
        <dbReference type="ChEBI" id="CHEBI:59918"/>
        <dbReference type="EC" id="3.6.1.7"/>
    </reaction>
</comment>
<organism evidence="9 10">
    <name type="scientific">Thiocapsa imhoffii</name>
    <dbReference type="NCBI Taxonomy" id="382777"/>
    <lineage>
        <taxon>Bacteria</taxon>
        <taxon>Pseudomonadati</taxon>
        <taxon>Pseudomonadota</taxon>
        <taxon>Gammaproteobacteria</taxon>
        <taxon>Chromatiales</taxon>
        <taxon>Chromatiaceae</taxon>
        <taxon>Thiocapsa</taxon>
    </lineage>
</organism>
<protein>
    <recommendedName>
        <fullName evidence="3 5">Acylphosphatase</fullName>
        <ecNumber evidence="2 5">3.6.1.7</ecNumber>
    </recommendedName>
</protein>
<dbReference type="InterPro" id="IPR036046">
    <property type="entry name" value="Acylphosphatase-like_dom_sf"/>
</dbReference>
<comment type="caution">
    <text evidence="9">The sequence shown here is derived from an EMBL/GenBank/DDBJ whole genome shotgun (WGS) entry which is preliminary data.</text>
</comment>
<evidence type="ECO:0000256" key="1">
    <source>
        <dbReference type="ARBA" id="ARBA00005614"/>
    </source>
</evidence>
<dbReference type="EC" id="3.6.1.7" evidence="2 5"/>
<dbReference type="NCBIfam" id="NF011022">
    <property type="entry name" value="PRK14451.1"/>
    <property type="match status" value="1"/>
</dbReference>
<dbReference type="InterPro" id="IPR001792">
    <property type="entry name" value="Acylphosphatase-like_dom"/>
</dbReference>
<evidence type="ECO:0000313" key="9">
    <source>
        <dbReference type="EMBL" id="MBK1644576.1"/>
    </source>
</evidence>
<gene>
    <name evidence="9" type="ORF">CKO25_07920</name>
</gene>
<feature type="domain" description="Acylphosphatase-like" evidence="8">
    <location>
        <begin position="11"/>
        <end position="96"/>
    </location>
</feature>
<dbReference type="Pfam" id="PF00708">
    <property type="entry name" value="Acylphosphatase"/>
    <property type="match status" value="1"/>
</dbReference>
<feature type="active site" evidence="5">
    <location>
        <position position="26"/>
    </location>
</feature>
<evidence type="ECO:0000313" key="10">
    <source>
        <dbReference type="Proteomes" id="UP001138802"/>
    </source>
</evidence>
<dbReference type="Gene3D" id="3.30.70.100">
    <property type="match status" value="1"/>
</dbReference>
<feature type="active site" evidence="5">
    <location>
        <position position="44"/>
    </location>
</feature>
<dbReference type="InterPro" id="IPR020456">
    <property type="entry name" value="Acylphosphatase"/>
</dbReference>
<evidence type="ECO:0000256" key="7">
    <source>
        <dbReference type="RuleBase" id="RU004168"/>
    </source>
</evidence>
<accession>A0A9X0WHF9</accession>
<reference evidence="9 10" key="1">
    <citation type="journal article" date="2020" name="Microorganisms">
        <title>Osmotic Adaptation and Compatible Solute Biosynthesis of Phototrophic Bacteria as Revealed from Genome Analyses.</title>
        <authorList>
            <person name="Imhoff J.F."/>
            <person name="Rahn T."/>
            <person name="Kunzel S."/>
            <person name="Keller A."/>
            <person name="Neulinger S.C."/>
        </authorList>
    </citation>
    <scope>NUCLEOTIDE SEQUENCE [LARGE SCALE GENOMIC DNA]</scope>
    <source>
        <strain evidence="9 10">DSM 21303</strain>
    </source>
</reference>
<evidence type="ECO:0000256" key="6">
    <source>
        <dbReference type="RuleBase" id="RU000553"/>
    </source>
</evidence>
<dbReference type="PANTHER" id="PTHR47268">
    <property type="entry name" value="ACYLPHOSPHATASE"/>
    <property type="match status" value="1"/>
</dbReference>
<dbReference type="RefSeq" id="WP_200387383.1">
    <property type="nucleotide sequence ID" value="NZ_NRSD01000006.1"/>
</dbReference>
<dbReference type="PROSITE" id="PS51160">
    <property type="entry name" value="ACYLPHOSPHATASE_3"/>
    <property type="match status" value="1"/>
</dbReference>
<name>A0A9X0WHF9_9GAMM</name>
<sequence>MDEQQGEQRICYRCTIGGRVQGVFFRASTRERAMRLGLTGYVRNRSDGRVEVMVCGEAGAVSQLREWLRTGPAGAAVTGVACEPLGFQQYPGFAIE</sequence>
<dbReference type="PROSITE" id="PS00150">
    <property type="entry name" value="ACYLPHOSPHATASE_1"/>
    <property type="match status" value="1"/>
</dbReference>
<dbReference type="Proteomes" id="UP001138802">
    <property type="component" value="Unassembled WGS sequence"/>
</dbReference>
<keyword evidence="5 6" id="KW-0378">Hydrolase</keyword>
<evidence type="ECO:0000256" key="2">
    <source>
        <dbReference type="ARBA" id="ARBA00012150"/>
    </source>
</evidence>
<evidence type="ECO:0000256" key="3">
    <source>
        <dbReference type="ARBA" id="ARBA00015991"/>
    </source>
</evidence>
<evidence type="ECO:0000259" key="8">
    <source>
        <dbReference type="PROSITE" id="PS51160"/>
    </source>
</evidence>
<evidence type="ECO:0000256" key="5">
    <source>
        <dbReference type="PROSITE-ProRule" id="PRU00520"/>
    </source>
</evidence>
<dbReference type="AlphaFoldDB" id="A0A9X0WHF9"/>
<dbReference type="PROSITE" id="PS00151">
    <property type="entry name" value="ACYLPHOSPHATASE_2"/>
    <property type="match status" value="1"/>
</dbReference>
<dbReference type="GO" id="GO:0003998">
    <property type="term" value="F:acylphosphatase activity"/>
    <property type="evidence" value="ECO:0007669"/>
    <property type="project" value="UniProtKB-EC"/>
</dbReference>
<dbReference type="SUPFAM" id="SSF54975">
    <property type="entry name" value="Acylphosphatase/BLUF domain-like"/>
    <property type="match status" value="1"/>
</dbReference>
<evidence type="ECO:0000256" key="4">
    <source>
        <dbReference type="ARBA" id="ARBA00047645"/>
    </source>
</evidence>
<keyword evidence="10" id="KW-1185">Reference proteome</keyword>
<proteinExistence type="inferred from homology"/>
<comment type="similarity">
    <text evidence="1 7">Belongs to the acylphosphatase family.</text>
</comment>